<evidence type="ECO:0000313" key="14">
    <source>
        <dbReference type="Proteomes" id="UP000190198"/>
    </source>
</evidence>
<evidence type="ECO:0000256" key="11">
    <source>
        <dbReference type="ARBA" id="ARBA00032474"/>
    </source>
</evidence>
<dbReference type="SUPFAM" id="SSF54690">
    <property type="entry name" value="Molybdopterin synthase subunit MoaE"/>
    <property type="match status" value="1"/>
</dbReference>
<evidence type="ECO:0000256" key="6">
    <source>
        <dbReference type="ARBA" id="ARBA00023150"/>
    </source>
</evidence>
<dbReference type="InterPro" id="IPR036563">
    <property type="entry name" value="MoaE_sf"/>
</dbReference>
<evidence type="ECO:0000313" key="13">
    <source>
        <dbReference type="EMBL" id="OOZ43071.1"/>
    </source>
</evidence>
<proteinExistence type="inferred from homology"/>
<evidence type="ECO:0000256" key="3">
    <source>
        <dbReference type="ARBA" id="ARBA00011950"/>
    </source>
</evidence>
<keyword evidence="6" id="KW-0501">Molybdenum cofactor biosynthesis</keyword>
<comment type="similarity">
    <text evidence="2">Belongs to the MoaE family.</text>
</comment>
<evidence type="ECO:0000256" key="10">
    <source>
        <dbReference type="ARBA" id="ARBA00030781"/>
    </source>
</evidence>
<reference evidence="13 14" key="1">
    <citation type="submission" date="2016-11" db="EMBL/GenBank/DDBJ databases">
        <title>Mixed transmission modes and dynamic genome evolution in an obligate animal-bacterial symbiosis.</title>
        <authorList>
            <person name="Russell S.L."/>
            <person name="Corbett-Detig R.B."/>
            <person name="Cavanaugh C.M."/>
        </authorList>
    </citation>
    <scope>NUCLEOTIDE SEQUENCE [LARGE SCALE GENOMIC DNA]</scope>
    <source>
        <strain evidence="13">Sp-SM6</strain>
    </source>
</reference>
<dbReference type="EMBL" id="MPRK01000003">
    <property type="protein sequence ID" value="OOZ43071.1"/>
    <property type="molecule type" value="Genomic_DNA"/>
</dbReference>
<evidence type="ECO:0000256" key="12">
    <source>
        <dbReference type="ARBA" id="ARBA00049878"/>
    </source>
</evidence>
<accession>A0A1T2LDC3</accession>
<dbReference type="NCBIfam" id="NF007959">
    <property type="entry name" value="PRK10678.1"/>
    <property type="match status" value="1"/>
</dbReference>
<dbReference type="RefSeq" id="WP_078475909.1">
    <property type="nucleotide sequence ID" value="NZ_MPRK01000003.1"/>
</dbReference>
<evidence type="ECO:0000256" key="5">
    <source>
        <dbReference type="ARBA" id="ARBA00022679"/>
    </source>
</evidence>
<dbReference type="Pfam" id="PF02391">
    <property type="entry name" value="MoaE"/>
    <property type="match status" value="1"/>
</dbReference>
<dbReference type="OrthoDB" id="9803224at2"/>
<dbReference type="EC" id="2.8.1.12" evidence="3"/>
<evidence type="ECO:0000256" key="7">
    <source>
        <dbReference type="ARBA" id="ARBA00026066"/>
    </source>
</evidence>
<evidence type="ECO:0000256" key="9">
    <source>
        <dbReference type="ARBA" id="ARBA00030407"/>
    </source>
</evidence>
<dbReference type="Gene3D" id="3.90.1170.40">
    <property type="entry name" value="Molybdopterin biosynthesis MoaE subunit"/>
    <property type="match status" value="1"/>
</dbReference>
<evidence type="ECO:0000256" key="2">
    <source>
        <dbReference type="ARBA" id="ARBA00005426"/>
    </source>
</evidence>
<comment type="caution">
    <text evidence="13">The sequence shown here is derived from an EMBL/GenBank/DDBJ whole genome shotgun (WGS) entry which is preliminary data.</text>
</comment>
<comment type="subunit">
    <text evidence="7">Heterotetramer of 2 MoaD subunits and 2 MoaE subunits. Also stable as homodimer. The enzyme changes between these two forms during catalysis.</text>
</comment>
<keyword evidence="14" id="KW-1185">Reference proteome</keyword>
<comment type="pathway">
    <text evidence="1">Cofactor biosynthesis; molybdopterin biosynthesis.</text>
</comment>
<comment type="catalytic activity">
    <reaction evidence="12">
        <text>2 [molybdopterin-synthase sulfur-carrier protein]-C-terminal-Gly-aminoethanethioate + cyclic pyranopterin phosphate + H2O = molybdopterin + 2 [molybdopterin-synthase sulfur-carrier protein]-C-terminal Gly-Gly + 2 H(+)</text>
        <dbReference type="Rhea" id="RHEA:26333"/>
        <dbReference type="Rhea" id="RHEA-COMP:12202"/>
        <dbReference type="Rhea" id="RHEA-COMP:19907"/>
        <dbReference type="ChEBI" id="CHEBI:15377"/>
        <dbReference type="ChEBI" id="CHEBI:15378"/>
        <dbReference type="ChEBI" id="CHEBI:58698"/>
        <dbReference type="ChEBI" id="CHEBI:59648"/>
        <dbReference type="ChEBI" id="CHEBI:90778"/>
        <dbReference type="ChEBI" id="CHEBI:232372"/>
        <dbReference type="EC" id="2.8.1.12"/>
    </reaction>
</comment>
<dbReference type="InterPro" id="IPR003448">
    <property type="entry name" value="Mopterin_biosynth_MoaE"/>
</dbReference>
<dbReference type="PANTHER" id="PTHR23404">
    <property type="entry name" value="MOLYBDOPTERIN SYNTHASE RELATED"/>
    <property type="match status" value="1"/>
</dbReference>
<dbReference type="FunFam" id="3.90.1170.40:FF:000001">
    <property type="entry name" value="Molybdopterin synthase catalytic subunit MoaE"/>
    <property type="match status" value="1"/>
</dbReference>
<protein>
    <recommendedName>
        <fullName evidence="4">Molybdopterin synthase catalytic subunit</fullName>
        <ecNumber evidence="3">2.8.1.12</ecNumber>
    </recommendedName>
    <alternativeName>
        <fullName evidence="10">MPT synthase subunit 2</fullName>
    </alternativeName>
    <alternativeName>
        <fullName evidence="8">Molybdenum cofactor biosynthesis protein E</fullName>
    </alternativeName>
    <alternativeName>
        <fullName evidence="9">Molybdopterin-converting factor large subunit</fullName>
    </alternativeName>
    <alternativeName>
        <fullName evidence="11">Molybdopterin-converting factor subunit 2</fullName>
    </alternativeName>
</protein>
<sequence length="151" mass="17168">MPGSVRIQHEDFDIGVEVRRFQQARTEIGAVATFTGLVRDLNLRDKVSSMTLEHYPGMTEKSLQEILEQAIERWQLIDAMVIHRVGKLMPGDQIVFVATASAHRGDAFSACEFIMDFLKTKAPFWKKEETASGSHWVDARETDSDAAERWK</sequence>
<evidence type="ECO:0000256" key="8">
    <source>
        <dbReference type="ARBA" id="ARBA00029745"/>
    </source>
</evidence>
<dbReference type="Proteomes" id="UP000190198">
    <property type="component" value="Unassembled WGS sequence"/>
</dbReference>
<dbReference type="CDD" id="cd00756">
    <property type="entry name" value="MoaE"/>
    <property type="match status" value="1"/>
</dbReference>
<name>A0A1T2LDC3_9GAMM</name>
<dbReference type="GO" id="GO:0006777">
    <property type="term" value="P:Mo-molybdopterin cofactor biosynthetic process"/>
    <property type="evidence" value="ECO:0007669"/>
    <property type="project" value="UniProtKB-KW"/>
</dbReference>
<dbReference type="AlphaFoldDB" id="A0A1T2LDC3"/>
<dbReference type="UniPathway" id="UPA00344"/>
<gene>
    <name evidence="13" type="ORF">BOW52_00460</name>
</gene>
<keyword evidence="5" id="KW-0808">Transferase</keyword>
<evidence type="ECO:0000256" key="4">
    <source>
        <dbReference type="ARBA" id="ARBA00013858"/>
    </source>
</evidence>
<organism evidence="13 14">
    <name type="scientific">Solemya elarraichensis gill symbiont</name>
    <dbReference type="NCBI Taxonomy" id="1918949"/>
    <lineage>
        <taxon>Bacteria</taxon>
        <taxon>Pseudomonadati</taxon>
        <taxon>Pseudomonadota</taxon>
        <taxon>Gammaproteobacteria</taxon>
        <taxon>sulfur-oxidizing symbionts</taxon>
    </lineage>
</organism>
<dbReference type="GO" id="GO:0030366">
    <property type="term" value="F:molybdopterin synthase activity"/>
    <property type="evidence" value="ECO:0007669"/>
    <property type="project" value="UniProtKB-EC"/>
</dbReference>
<evidence type="ECO:0000256" key="1">
    <source>
        <dbReference type="ARBA" id="ARBA00005046"/>
    </source>
</evidence>